<sequence>MPVDAQKDAIQAVGQPTTPVLSLLKTYNGFTQFIDRIRNAPVALLSQSFIVGYQSRVEPLSGRLNAMVETLLSRASQPLLQGPCFAPFIDVVKADHALRTAENLQLLNALYQPAPFPPPEIEDSEFSKQMAYFLSFAGLSAAGIPVEFNRQVLRQLSRALAQAGALRGVTANEIAAQCERPLLLFLSSRLTGRYITPEMAVFALIPMLKQANALINGLGTALYHIMTCNPLRLAFPDTADRTGWQKDTRHAQQQAAPLTPDAETLPGYRLPGMAPCYGPPSAIGRYEIAPQSSAFFCGHYRATPGGYCVNAPSENGSAVGFVTAGVAGYARVWPQQRQIALAMTTGRLGVTLDTAGAWFLDLSAPVATGVSPARPAFDAQSLTVDSIMATLTRGIQRIERRMSIIGRVYAQPQADYVPHRWHTGNRAPRAINSVPLPPDPSDRAKNNTPNIERIFPNEYVYDDITRRYKPLFIADSTDFTLIDLVKAMLDDVTVAWLCSDKEQIMPVPVQRFYACANLDMRNQSRTWAVNGYINYIFHLLKIENIFDEQDGGELYYLLKRFGYIDAALSFELKRFIKIKSGSDYIDKRLADIIAILAFPFHLLKNKAYHTHEMRGWKLMLGLLIEQYFPQEKRGKPLERCNEFIYLITDVSVTPADRKKFRSMLTHPPLSFVVQLMAQDLLHERLSENNLERVIELLSTFHLIDKQRTQALKLSSHVVVEQIYAFYKDDNTLAKNDRINIIRDSLISSVELTLRFIIDNWFNQSRKGQVKVGIQIIILNCWIKGAARSLSNNNLFQGGVVSFEFNTSKYLFFIDDSGSCSFLGPNESEARADMLNNKKFFKEGDIKSAFLEKTGYEFEQIDGGLDLSFSELGSFIVDDDFSEAATCFVDRIAFSSARKNKLIGSTFLTRMEDWARDISLASFIPLWGCYDGFRSPSYDNVEKNIVCSFEAPTLSLVAKKGVELTKTVKSLFSFRPQDLFSEATDTLSSSRTLFMSPARGITLSSEVPTEIFTAKDTSAAMHTIARLHGSSIESFSTYATAEQPVYYFGSARPIVLHTSDSFTLPINSLEISASMGDLASTFSSFSGRVSLNSQLIYSDDGEPLAFEDDIRRFLDIVVDRRREHQRQSIQATLAIVEELSNIFLANIPGMITRKVGAKAFAYSLLMVATLEVIKASILAWYNEDKHGGYQDTNVVDFQLKFIDKIKMQLAMNISSGEGRHDQPRLIERSIPLSEEETREVIRQGVVPLPVEERINTRRYASVSALAYEFNQSVMDILLLGLPLPREPMRAMSLTQSTDNSLSLPSRLYFKTLSLEPENFLALLTYRYGLDYVLDDVPVSCVSCLKGPGKRQEYIRLADALVKYKNTPAVIRYPALINRQLQQALEEYRHARVADYVREYNRVHALQYLRLGEQQYLNADYAQLREYLFTRKKVELADLEITQIDFQPFRVWSGKFTELCERVIPTEKARPFITLLPENIPADVALMLHQYLHATPEQRLGERASCIAQNRQSGLGIGIVKSAVTPYYTLPAALFFTSRLLRYGLARKDWEALTFEFSSNGQVERVSLMAVLAGRLHVYLKSQPLLRGNKMLRREIAGYCRANTALQGEERQNIELYYAIYRRDAVYLAQTDEFIRRIAQRYGVEETLTQAAEVLMIDAYGSQRKTLLAALDDKTDNAIIGYPVDWPAEARNELDVYRDVRFGNLIAWP</sequence>
<protein>
    <submittedName>
        <fullName evidence="2">Uncharacterized protein</fullName>
    </submittedName>
</protein>
<feature type="region of interest" description="Disordered" evidence="1">
    <location>
        <begin position="427"/>
        <end position="449"/>
    </location>
</feature>
<organism evidence="2 3">
    <name type="scientific">Rouxiella badensis</name>
    <dbReference type="NCBI Taxonomy" id="1646377"/>
    <lineage>
        <taxon>Bacteria</taxon>
        <taxon>Pseudomonadati</taxon>
        <taxon>Pseudomonadota</taxon>
        <taxon>Gammaproteobacteria</taxon>
        <taxon>Enterobacterales</taxon>
        <taxon>Yersiniaceae</taxon>
        <taxon>Rouxiella</taxon>
    </lineage>
</organism>
<name>A0A1X0WH41_9GAMM</name>
<proteinExistence type="predicted"/>
<keyword evidence="3" id="KW-1185">Reference proteome</keyword>
<evidence type="ECO:0000256" key="1">
    <source>
        <dbReference type="SAM" id="MobiDB-lite"/>
    </source>
</evidence>
<evidence type="ECO:0000313" key="2">
    <source>
        <dbReference type="EMBL" id="ORJ26080.1"/>
    </source>
</evidence>
<reference evidence="2 3" key="1">
    <citation type="journal article" date="2017" name="Int. J. Syst. Evol. Microbiol.">
        <title>Rouxiella badensis sp. nov. and Rouxiella silvae sp. nov. isolated from peat bog soil in Germany and emendation of the genus description.</title>
        <authorList>
            <person name="Le Fleche-Mateos A."/>
            <person name="Kugler J.H."/>
            <person name="Hansen S.H."/>
            <person name="Syldatk C."/>
            <person name="Hausmann R."/>
            <person name="Lomprez F."/>
            <person name="Vandenbogaert M."/>
            <person name="Manuguerra J.C."/>
            <person name="Grimont P.A."/>
        </authorList>
    </citation>
    <scope>NUCLEOTIDE SEQUENCE [LARGE SCALE GENOMIC DNA]</scope>
    <source>
        <strain evidence="2 3">DSM 100043</strain>
    </source>
</reference>
<comment type="caution">
    <text evidence="2">The sequence shown here is derived from an EMBL/GenBank/DDBJ whole genome shotgun (WGS) entry which is preliminary data.</text>
</comment>
<dbReference type="Proteomes" id="UP000192536">
    <property type="component" value="Unassembled WGS sequence"/>
</dbReference>
<accession>A0A1X0WH41</accession>
<gene>
    <name evidence="2" type="ORF">BS640_08185</name>
</gene>
<dbReference type="RefSeq" id="WP_084912342.1">
    <property type="nucleotide sequence ID" value="NZ_MRWE01000010.1"/>
</dbReference>
<evidence type="ECO:0000313" key="3">
    <source>
        <dbReference type="Proteomes" id="UP000192536"/>
    </source>
</evidence>
<dbReference type="EMBL" id="MRWE01000010">
    <property type="protein sequence ID" value="ORJ26080.1"/>
    <property type="molecule type" value="Genomic_DNA"/>
</dbReference>